<dbReference type="AlphaFoldDB" id="A0A0F0CU91"/>
<dbReference type="Gene3D" id="3.30.420.40">
    <property type="match status" value="1"/>
</dbReference>
<evidence type="ECO:0000259" key="1">
    <source>
        <dbReference type="Pfam" id="PF02541"/>
    </source>
</evidence>
<name>A0A0F0CU91_9BACT</name>
<dbReference type="CDD" id="cd00077">
    <property type="entry name" value="HDc"/>
    <property type="match status" value="1"/>
</dbReference>
<dbReference type="InterPro" id="IPR003695">
    <property type="entry name" value="Ppx_GppA_N"/>
</dbReference>
<dbReference type="Gene3D" id="1.10.3210.10">
    <property type="entry name" value="Hypothetical protein af1432"/>
    <property type="match status" value="1"/>
</dbReference>
<keyword evidence="4" id="KW-1185">Reference proteome</keyword>
<protein>
    <submittedName>
        <fullName evidence="3">Exopolyphosphatase</fullName>
    </submittedName>
</protein>
<gene>
    <name evidence="3" type="ORF">OMAG_000559</name>
</gene>
<feature type="domain" description="Ppx/GppA phosphatase C-terminal" evidence="2">
    <location>
        <begin position="285"/>
        <end position="436"/>
    </location>
</feature>
<dbReference type="PATRIC" id="fig|1609969.3.peg.611"/>
<feature type="domain" description="Ppx/GppA phosphatase N-terminal" evidence="1">
    <location>
        <begin position="2"/>
        <end position="263"/>
    </location>
</feature>
<dbReference type="InterPro" id="IPR048950">
    <property type="entry name" value="Ppx_GppA_C"/>
</dbReference>
<proteinExistence type="predicted"/>
<dbReference type="PANTHER" id="PTHR30005">
    <property type="entry name" value="EXOPOLYPHOSPHATASE"/>
    <property type="match status" value="1"/>
</dbReference>
<evidence type="ECO:0000259" key="2">
    <source>
        <dbReference type="Pfam" id="PF21447"/>
    </source>
</evidence>
<dbReference type="InterPro" id="IPR050273">
    <property type="entry name" value="GppA/Ppx_hydrolase"/>
</dbReference>
<dbReference type="SUPFAM" id="SSF53067">
    <property type="entry name" value="Actin-like ATPase domain"/>
    <property type="match status" value="2"/>
</dbReference>
<comment type="caution">
    <text evidence="3">The sequence shown here is derived from an EMBL/GenBank/DDBJ whole genome shotgun (WGS) entry which is preliminary data.</text>
</comment>
<reference evidence="3 4" key="1">
    <citation type="submission" date="2015-02" db="EMBL/GenBank/DDBJ databases">
        <title>Single-cell genomics of uncultivated deep-branching MTB reveals a conserved set of magnetosome genes.</title>
        <authorList>
            <person name="Kolinko S."/>
            <person name="Richter M."/>
            <person name="Glockner F.O."/>
            <person name="Brachmann A."/>
            <person name="Schuler D."/>
        </authorList>
    </citation>
    <scope>NUCLEOTIDE SEQUENCE [LARGE SCALE GENOMIC DNA]</scope>
    <source>
        <strain evidence="3">SKK-01</strain>
    </source>
</reference>
<dbReference type="InterPro" id="IPR003607">
    <property type="entry name" value="HD/PDEase_dom"/>
</dbReference>
<dbReference type="GO" id="GO:0016462">
    <property type="term" value="F:pyrophosphatase activity"/>
    <property type="evidence" value="ECO:0007669"/>
    <property type="project" value="TreeGrafter"/>
</dbReference>
<sequence>MRLGHNAFSSGQLDNTAQTSAIAGLLNFKNSMKRLNVTNYKAVATSAVRESANGKSFVNRVKRETGIDIEIITGSEEVRLVYLAVKQKIPLGTRKWLIVNLGGGSVEVCLADNSGIIWNQTHTIGTVRLYEELTDNGKEPLEFKKLISEYISTIQLPKIKKMENIGFIATGGNIEELAKIAKTPTNKSGISILHKGALHSIGLSLSKLTYEERIKKLNLRKDRADVILPAALVYEKFANLAEASKIIVPYTGTREGILFDIVNNITSPQEHLLEKEKQISSIALEIGRHYQFDEPHGMHVAKLGLSIFDQIKNIIEHHPNDRNILLAASMLHDIGTFISYKGHHKHSLYLISQSEIPGLNGHEIILAANIARYHRKIGPSIKHESFARLTLPEQKQVTRLSAILRIADALDREHIQNVKEIFVSVEKPNLLLTLKANSGTYTEEWAVKKKGELFEKNMGLKIIIKKILSMKGADAKS</sequence>
<dbReference type="CDD" id="cd24006">
    <property type="entry name" value="ASKHA_NBD_PPX_GppA"/>
    <property type="match status" value="1"/>
</dbReference>
<organism evidence="3 4">
    <name type="scientific">Candidatus Omnitrophus magneticus</name>
    <dbReference type="NCBI Taxonomy" id="1609969"/>
    <lineage>
        <taxon>Bacteria</taxon>
        <taxon>Pseudomonadati</taxon>
        <taxon>Candidatus Omnitrophota</taxon>
        <taxon>Candidatus Omnitrophus</taxon>
    </lineage>
</organism>
<dbReference type="Pfam" id="PF02541">
    <property type="entry name" value="Ppx-GppA"/>
    <property type="match status" value="1"/>
</dbReference>
<dbReference type="Proteomes" id="UP000033428">
    <property type="component" value="Unassembled WGS sequence"/>
</dbReference>
<evidence type="ECO:0000313" key="3">
    <source>
        <dbReference type="EMBL" id="KJJ85604.1"/>
    </source>
</evidence>
<dbReference type="SUPFAM" id="SSF109604">
    <property type="entry name" value="HD-domain/PDEase-like"/>
    <property type="match status" value="1"/>
</dbReference>
<dbReference type="Gene3D" id="3.30.420.150">
    <property type="entry name" value="Exopolyphosphatase. Domain 2"/>
    <property type="match status" value="1"/>
</dbReference>
<accession>A0A0F0CU91</accession>
<dbReference type="Pfam" id="PF21447">
    <property type="entry name" value="Ppx-GppA_III"/>
    <property type="match status" value="1"/>
</dbReference>
<dbReference type="InterPro" id="IPR043129">
    <property type="entry name" value="ATPase_NBD"/>
</dbReference>
<dbReference type="EMBL" id="JYNY01000114">
    <property type="protein sequence ID" value="KJJ85604.1"/>
    <property type="molecule type" value="Genomic_DNA"/>
</dbReference>
<dbReference type="PANTHER" id="PTHR30005:SF0">
    <property type="entry name" value="RETROGRADE REGULATION PROTEIN 2"/>
    <property type="match status" value="1"/>
</dbReference>
<evidence type="ECO:0000313" key="4">
    <source>
        <dbReference type="Proteomes" id="UP000033428"/>
    </source>
</evidence>